<feature type="domain" description="Conserved Oligomeric Golgi complex subunit 6 C-terminal" evidence="2">
    <location>
        <begin position="281"/>
        <end position="569"/>
    </location>
</feature>
<dbReference type="GO" id="GO:0006891">
    <property type="term" value="P:intra-Golgi vesicle-mediated transport"/>
    <property type="evidence" value="ECO:0007669"/>
    <property type="project" value="InterPro"/>
</dbReference>
<comment type="caution">
    <text evidence="3">The sequence shown here is derived from an EMBL/GenBank/DDBJ whole genome shotgun (WGS) entry which is preliminary data.</text>
</comment>
<feature type="region of interest" description="Disordered" evidence="1">
    <location>
        <begin position="71"/>
        <end position="90"/>
    </location>
</feature>
<organism evidence="3 4">
    <name type="scientific">Smittium megazygosporum</name>
    <dbReference type="NCBI Taxonomy" id="133381"/>
    <lineage>
        <taxon>Eukaryota</taxon>
        <taxon>Fungi</taxon>
        <taxon>Fungi incertae sedis</taxon>
        <taxon>Zoopagomycota</taxon>
        <taxon>Kickxellomycotina</taxon>
        <taxon>Harpellomycetes</taxon>
        <taxon>Harpellales</taxon>
        <taxon>Legeriomycetaceae</taxon>
        <taxon>Smittium</taxon>
    </lineage>
</organism>
<keyword evidence="4" id="KW-1185">Reference proteome</keyword>
<dbReference type="GO" id="GO:0017119">
    <property type="term" value="C:Golgi transport complex"/>
    <property type="evidence" value="ECO:0007669"/>
    <property type="project" value="InterPro"/>
</dbReference>
<dbReference type="PANTHER" id="PTHR21506:SF0">
    <property type="entry name" value="CONSERVED OLIGOMERIC GOLGI COMPLEX SUBUNIT 6"/>
    <property type="match status" value="1"/>
</dbReference>
<reference evidence="3 4" key="1">
    <citation type="journal article" date="2018" name="MBio">
        <title>Comparative Genomics Reveals the Core Gene Toolbox for the Fungus-Insect Symbiosis.</title>
        <authorList>
            <person name="Wang Y."/>
            <person name="Stata M."/>
            <person name="Wang W."/>
            <person name="Stajich J.E."/>
            <person name="White M.M."/>
            <person name="Moncalvo J.M."/>
        </authorList>
    </citation>
    <scope>NUCLEOTIDE SEQUENCE [LARGE SCALE GENOMIC DNA]</scope>
    <source>
        <strain evidence="3 4">SC-DP-2</strain>
    </source>
</reference>
<dbReference type="Proteomes" id="UP000245609">
    <property type="component" value="Unassembled WGS sequence"/>
</dbReference>
<gene>
    <name evidence="3" type="ORF">BB560_002378</name>
</gene>
<dbReference type="SMART" id="SM01087">
    <property type="entry name" value="COG6"/>
    <property type="match status" value="1"/>
</dbReference>
<accession>A0A2T9ZF18</accession>
<dbReference type="InterPro" id="IPR048369">
    <property type="entry name" value="COG6_C"/>
</dbReference>
<dbReference type="STRING" id="133381.A0A2T9ZF18"/>
<evidence type="ECO:0000256" key="1">
    <source>
        <dbReference type="SAM" id="MobiDB-lite"/>
    </source>
</evidence>
<dbReference type="PANTHER" id="PTHR21506">
    <property type="entry name" value="COMPONENT OF OLIGOMERIC GOLGI COMPLEX 6"/>
    <property type="match status" value="1"/>
</dbReference>
<name>A0A2T9ZF18_9FUNG</name>
<evidence type="ECO:0000313" key="3">
    <source>
        <dbReference type="EMBL" id="PVV03155.1"/>
    </source>
</evidence>
<dbReference type="AlphaFoldDB" id="A0A2T9ZF18"/>
<dbReference type="Pfam" id="PF20653">
    <property type="entry name" value="COG6_C"/>
    <property type="match status" value="1"/>
</dbReference>
<dbReference type="EMBL" id="MBFS01000272">
    <property type="protein sequence ID" value="PVV03155.1"/>
    <property type="molecule type" value="Genomic_DNA"/>
</dbReference>
<dbReference type="InterPro" id="IPR010490">
    <property type="entry name" value="COG6"/>
</dbReference>
<evidence type="ECO:0000313" key="4">
    <source>
        <dbReference type="Proteomes" id="UP000245609"/>
    </source>
</evidence>
<proteinExistence type="predicted"/>
<dbReference type="OrthoDB" id="272987at2759"/>
<sequence length="572" mass="64472">MSEFSDTKQLETTSTLISGNQASHQKGLFSDNTVSALVDLAAFISEFDLIEESGSIREYDNLDTLVQKSSSVTSNTSDKNPVHLKTTRNGSLSSTYEKGEINKLAIKLENLLLDGKLNVKTSQTISEHDKDFLLMLDHVENEIDHILDNSSKVESKISELLDSVALLKQKSSRITEEASFLIEERHELNNRKLLVNKLTGLFNIPENDKEALASEKESTFTADTQFFTALERLKQLISECEIFLKTPNPVAVTDVLVRASRIMETAYNNLYDWTLNELRALLKKKFINALVRGGPRGVPRPIEVHASDPIRYVGDMLAWIHQAQASEVETLHILLPLDIAKPDQNKKSASSEDPNHNFLLDQSEISLSSDLRAILDMCLSGVCHPLELRVSQTIKESNSAFILLQLYFLIGFYKDILSEKLNPSALIILSLQNMFDQCLSQFKHEFGLMFYQEAQSIELPSVALEIPDHIRNIVNLSQELLVLSKSSPTKSTIEGSVEAYSEHKENNSANSDRRTFLDLMASAQLDVISEIILKGFCSRLDKLVAKVDEQSTFFDYEKSIFQWNLMHYIMQG</sequence>
<protein>
    <recommendedName>
        <fullName evidence="2">Conserved Oligomeric Golgi complex subunit 6 C-terminal domain-containing protein</fullName>
    </recommendedName>
</protein>
<evidence type="ECO:0000259" key="2">
    <source>
        <dbReference type="Pfam" id="PF20653"/>
    </source>
</evidence>